<name>A0ABR3YNN5_9PEZI</name>
<organism evidence="1 2">
    <name type="scientific">Sporothrix stenoceras</name>
    <dbReference type="NCBI Taxonomy" id="5173"/>
    <lineage>
        <taxon>Eukaryota</taxon>
        <taxon>Fungi</taxon>
        <taxon>Dikarya</taxon>
        <taxon>Ascomycota</taxon>
        <taxon>Pezizomycotina</taxon>
        <taxon>Sordariomycetes</taxon>
        <taxon>Sordariomycetidae</taxon>
        <taxon>Ophiostomatales</taxon>
        <taxon>Ophiostomataceae</taxon>
        <taxon>Sporothrix</taxon>
    </lineage>
</organism>
<gene>
    <name evidence="1" type="ORF">Sste5346_008876</name>
</gene>
<protein>
    <submittedName>
        <fullName evidence="1">Uncharacterized protein</fullName>
    </submittedName>
</protein>
<evidence type="ECO:0000313" key="2">
    <source>
        <dbReference type="Proteomes" id="UP001583186"/>
    </source>
</evidence>
<dbReference type="Proteomes" id="UP001583186">
    <property type="component" value="Unassembled WGS sequence"/>
</dbReference>
<reference evidence="1 2" key="1">
    <citation type="journal article" date="2024" name="IMA Fungus">
        <title>IMA Genome - F19 : A genome assembly and annotation guide to empower mycologists, including annotated draft genome sequences of Ceratocystis pirilliformis, Diaporthe australafricana, Fusarium ophioides, Paecilomyces lecythidis, and Sporothrix stenoceras.</title>
        <authorList>
            <person name="Aylward J."/>
            <person name="Wilson A.M."/>
            <person name="Visagie C.M."/>
            <person name="Spraker J."/>
            <person name="Barnes I."/>
            <person name="Buitendag C."/>
            <person name="Ceriani C."/>
            <person name="Del Mar Angel L."/>
            <person name="du Plessis D."/>
            <person name="Fuchs T."/>
            <person name="Gasser K."/>
            <person name="Kramer D."/>
            <person name="Li W."/>
            <person name="Munsamy K."/>
            <person name="Piso A."/>
            <person name="Price J.L."/>
            <person name="Sonnekus B."/>
            <person name="Thomas C."/>
            <person name="van der Nest A."/>
            <person name="van Dijk A."/>
            <person name="van Heerden A."/>
            <person name="van Vuuren N."/>
            <person name="Yilmaz N."/>
            <person name="Duong T.A."/>
            <person name="van der Merwe N.A."/>
            <person name="Wingfield M.J."/>
            <person name="Wingfield B.D."/>
        </authorList>
    </citation>
    <scope>NUCLEOTIDE SEQUENCE [LARGE SCALE GENOMIC DNA]</scope>
    <source>
        <strain evidence="1 2">CMW 5346</strain>
    </source>
</reference>
<proteinExistence type="predicted"/>
<comment type="caution">
    <text evidence="1">The sequence shown here is derived from an EMBL/GenBank/DDBJ whole genome shotgun (WGS) entry which is preliminary data.</text>
</comment>
<keyword evidence="2" id="KW-1185">Reference proteome</keyword>
<dbReference type="EMBL" id="JAWCUI010000073">
    <property type="protein sequence ID" value="KAL1889498.1"/>
    <property type="molecule type" value="Genomic_DNA"/>
</dbReference>
<accession>A0ABR3YNN5</accession>
<sequence length="126" mass="14477">MVVDTILEAYGLMDAMYAKEEEVEAAYGDESEESEDYKVLLHQCYGRLFEKVRTKGQDDDASDDERQQFSAQVDILAKSNMRDSIFAAIDALTGPTSTFYWMPMLNKRTEQFKSCFRGMSRLARKT</sequence>
<evidence type="ECO:0000313" key="1">
    <source>
        <dbReference type="EMBL" id="KAL1889498.1"/>
    </source>
</evidence>